<dbReference type="InterPro" id="IPR036864">
    <property type="entry name" value="Zn2-C6_fun-type_DNA-bd_sf"/>
</dbReference>
<dbReference type="CDD" id="cd12148">
    <property type="entry name" value="fungal_TF_MHR"/>
    <property type="match status" value="1"/>
</dbReference>
<reference evidence="8" key="1">
    <citation type="journal article" date="2020" name="Nat. Commun.">
        <title>Large-scale genome sequencing of mycorrhizal fungi provides insights into the early evolution of symbiotic traits.</title>
        <authorList>
            <person name="Miyauchi S."/>
            <person name="Kiss E."/>
            <person name="Kuo A."/>
            <person name="Drula E."/>
            <person name="Kohler A."/>
            <person name="Sanchez-Garcia M."/>
            <person name="Morin E."/>
            <person name="Andreopoulos B."/>
            <person name="Barry K.W."/>
            <person name="Bonito G."/>
            <person name="Buee M."/>
            <person name="Carver A."/>
            <person name="Chen C."/>
            <person name="Cichocki N."/>
            <person name="Clum A."/>
            <person name="Culley D."/>
            <person name="Crous P.W."/>
            <person name="Fauchery L."/>
            <person name="Girlanda M."/>
            <person name="Hayes R.D."/>
            <person name="Keri Z."/>
            <person name="LaButti K."/>
            <person name="Lipzen A."/>
            <person name="Lombard V."/>
            <person name="Magnuson J."/>
            <person name="Maillard F."/>
            <person name="Murat C."/>
            <person name="Nolan M."/>
            <person name="Ohm R.A."/>
            <person name="Pangilinan J."/>
            <person name="Pereira M.F."/>
            <person name="Perotto S."/>
            <person name="Peter M."/>
            <person name="Pfister S."/>
            <person name="Riley R."/>
            <person name="Sitrit Y."/>
            <person name="Stielow J.B."/>
            <person name="Szollosi G."/>
            <person name="Zifcakova L."/>
            <person name="Stursova M."/>
            <person name="Spatafora J.W."/>
            <person name="Tedersoo L."/>
            <person name="Vaario L.M."/>
            <person name="Yamada A."/>
            <person name="Yan M."/>
            <person name="Wang P."/>
            <person name="Xu J."/>
            <person name="Bruns T."/>
            <person name="Baldrian P."/>
            <person name="Vilgalys R."/>
            <person name="Dunand C."/>
            <person name="Henrissat B."/>
            <person name="Grigoriev I.V."/>
            <person name="Hibbett D."/>
            <person name="Nagy L.G."/>
            <person name="Martin F.M."/>
        </authorList>
    </citation>
    <scope>NUCLEOTIDE SEQUENCE</scope>
    <source>
        <strain evidence="8">UH-Tt-Lm1</strain>
    </source>
</reference>
<dbReference type="Gene3D" id="4.10.240.10">
    <property type="entry name" value="Zn(2)-C6 fungal-type DNA-binding domain"/>
    <property type="match status" value="1"/>
</dbReference>
<reference evidence="8" key="2">
    <citation type="submission" date="2020-11" db="EMBL/GenBank/DDBJ databases">
        <authorList>
            <consortium name="DOE Joint Genome Institute"/>
            <person name="Kuo A."/>
            <person name="Miyauchi S."/>
            <person name="Kiss E."/>
            <person name="Drula E."/>
            <person name="Kohler A."/>
            <person name="Sanchez-Garcia M."/>
            <person name="Andreopoulos B."/>
            <person name="Barry K.W."/>
            <person name="Bonito G."/>
            <person name="Buee M."/>
            <person name="Carver A."/>
            <person name="Chen C."/>
            <person name="Cichocki N."/>
            <person name="Clum A."/>
            <person name="Culley D."/>
            <person name="Crous P.W."/>
            <person name="Fauchery L."/>
            <person name="Girlanda M."/>
            <person name="Hayes R."/>
            <person name="Keri Z."/>
            <person name="Labutti K."/>
            <person name="Lipzen A."/>
            <person name="Lombard V."/>
            <person name="Magnuson J."/>
            <person name="Maillard F."/>
            <person name="Morin E."/>
            <person name="Murat C."/>
            <person name="Nolan M."/>
            <person name="Ohm R."/>
            <person name="Pangilinan J."/>
            <person name="Pereira M."/>
            <person name="Perotto S."/>
            <person name="Peter M."/>
            <person name="Riley R."/>
            <person name="Sitrit Y."/>
            <person name="Stielow B."/>
            <person name="Szollosi G."/>
            <person name="Zifcakova L."/>
            <person name="Stursova M."/>
            <person name="Spatafora J.W."/>
            <person name="Tedersoo L."/>
            <person name="Vaario L.-M."/>
            <person name="Yamada A."/>
            <person name="Yan M."/>
            <person name="Wang P."/>
            <person name="Xu J."/>
            <person name="Bruns T."/>
            <person name="Baldrian P."/>
            <person name="Vilgalys R."/>
            <person name="Henrissat B."/>
            <person name="Grigoriev I.V."/>
            <person name="Hibbett D."/>
            <person name="Nagy L.G."/>
            <person name="Martin F.M."/>
        </authorList>
    </citation>
    <scope>NUCLEOTIDE SEQUENCE</scope>
    <source>
        <strain evidence="8">UH-Tt-Lm1</strain>
    </source>
</reference>
<keyword evidence="4" id="KW-0804">Transcription</keyword>
<dbReference type="Proteomes" id="UP000736335">
    <property type="component" value="Unassembled WGS sequence"/>
</dbReference>
<evidence type="ECO:0000256" key="5">
    <source>
        <dbReference type="ARBA" id="ARBA00023242"/>
    </source>
</evidence>
<keyword evidence="9" id="KW-1185">Reference proteome</keyword>
<keyword evidence="3" id="KW-0805">Transcription regulation</keyword>
<dbReference type="GO" id="GO:0008270">
    <property type="term" value="F:zinc ion binding"/>
    <property type="evidence" value="ECO:0007669"/>
    <property type="project" value="InterPro"/>
</dbReference>
<evidence type="ECO:0000256" key="6">
    <source>
        <dbReference type="SAM" id="MobiDB-lite"/>
    </source>
</evidence>
<keyword evidence="5" id="KW-0539">Nucleus</keyword>
<evidence type="ECO:0000256" key="2">
    <source>
        <dbReference type="ARBA" id="ARBA00022723"/>
    </source>
</evidence>
<evidence type="ECO:0000313" key="8">
    <source>
        <dbReference type="EMBL" id="KAF9787342.1"/>
    </source>
</evidence>
<accession>A0A9P6HHK5</accession>
<proteinExistence type="predicted"/>
<dbReference type="InterPro" id="IPR050815">
    <property type="entry name" value="TF_fung"/>
</dbReference>
<comment type="caution">
    <text evidence="8">The sequence shown here is derived from an EMBL/GenBank/DDBJ whole genome shotgun (WGS) entry which is preliminary data.</text>
</comment>
<dbReference type="CDD" id="cd00067">
    <property type="entry name" value="GAL4"/>
    <property type="match status" value="1"/>
</dbReference>
<dbReference type="InterPro" id="IPR001138">
    <property type="entry name" value="Zn2Cys6_DnaBD"/>
</dbReference>
<organism evidence="8 9">
    <name type="scientific">Thelephora terrestris</name>
    <dbReference type="NCBI Taxonomy" id="56493"/>
    <lineage>
        <taxon>Eukaryota</taxon>
        <taxon>Fungi</taxon>
        <taxon>Dikarya</taxon>
        <taxon>Basidiomycota</taxon>
        <taxon>Agaricomycotina</taxon>
        <taxon>Agaricomycetes</taxon>
        <taxon>Thelephorales</taxon>
        <taxon>Thelephoraceae</taxon>
        <taxon>Thelephora</taxon>
    </lineage>
</organism>
<dbReference type="Pfam" id="PF00172">
    <property type="entry name" value="Zn_clus"/>
    <property type="match status" value="1"/>
</dbReference>
<dbReference type="PANTHER" id="PTHR47338">
    <property type="entry name" value="ZN(II)2CYS6 TRANSCRIPTION FACTOR (EUROFUNG)-RELATED"/>
    <property type="match status" value="1"/>
</dbReference>
<name>A0A9P6HHK5_9AGAM</name>
<feature type="region of interest" description="Disordered" evidence="6">
    <location>
        <begin position="642"/>
        <end position="714"/>
    </location>
</feature>
<sequence length="714" mass="79026">MPKAQSSSQSPRPALRRNQACLPCRKRKLKCDAGRPHCTTCVKQWKTTISVPPPVGFVHPTEPQCAYDPVDGLPLAPDTGPLEKIKALEEQLNQLRNQLRETDPPAGSSTIQSVRSPALPSLFGASSELSPGVIVLPNVSLATTRAGSTPGSSPNNNKSYSIKLSPSPPQELLISGWSSDLPSPAIVNHLIDVFFKCDPCGSRILHQPTFLAAMQLPPYHSTFPHIALLHAICASASRWTSNAATMTPDGTRRDKFAEFHASKTRQYIDRTMASGKDIFQVMQACIVLSWYLYQEGRWVEVWIYAGFQTRVAIPLRLNYPGTFSVHAANGPGEYLPPPRDALEKEIRRRTWWMTILFDRIVSIGGWVHAVDERDIGTELPLTAVDFELQRAVTANPQNISQEDMFVVHPLGYTDSFLLLIKATMLFGRVTDYNVRSNLREPAAITRNQIPFFKPGFAELDKLVSTDFLESFPPAYKHFGLNEDGSIDTDLYLAHILPHATVITLHNSYVDFSDSQSLSALRCVDSARAILTAYYRLYGTSLDITRLHPLVVICWYLAAVVQVQLCRYFIEIGDVSRETTIWGEINVLRSAMMVYGERSPIGTRQEKLLQGLMSEIVRLTSQMEPLEVGVPLYPFSRETAFGKPSPTSAPLPSGSPFENEERSPNLRSSSRAETVNSHSGISVSGAGTSRDLWSTSPSDMSPFLAGVHASGYPRP</sequence>
<dbReference type="SMART" id="SM00066">
    <property type="entry name" value="GAL4"/>
    <property type="match status" value="1"/>
</dbReference>
<keyword evidence="2" id="KW-0479">Metal-binding</keyword>
<protein>
    <recommendedName>
        <fullName evidence="7">Zn(2)-C6 fungal-type domain-containing protein</fullName>
    </recommendedName>
</protein>
<dbReference type="SUPFAM" id="SSF57701">
    <property type="entry name" value="Zn2/Cys6 DNA-binding domain"/>
    <property type="match status" value="1"/>
</dbReference>
<dbReference type="GO" id="GO:0000981">
    <property type="term" value="F:DNA-binding transcription factor activity, RNA polymerase II-specific"/>
    <property type="evidence" value="ECO:0007669"/>
    <property type="project" value="InterPro"/>
</dbReference>
<evidence type="ECO:0000313" key="9">
    <source>
        <dbReference type="Proteomes" id="UP000736335"/>
    </source>
</evidence>
<dbReference type="GO" id="GO:0003677">
    <property type="term" value="F:DNA binding"/>
    <property type="evidence" value="ECO:0007669"/>
    <property type="project" value="InterPro"/>
</dbReference>
<evidence type="ECO:0000256" key="1">
    <source>
        <dbReference type="ARBA" id="ARBA00004123"/>
    </source>
</evidence>
<comment type="subcellular location">
    <subcellularLocation>
        <location evidence="1">Nucleus</location>
    </subcellularLocation>
</comment>
<dbReference type="PANTHER" id="PTHR47338:SF29">
    <property type="entry name" value="ZN(2)-C6 FUNGAL-TYPE DOMAIN-CONTAINING PROTEIN"/>
    <property type="match status" value="1"/>
</dbReference>
<dbReference type="GO" id="GO:0005634">
    <property type="term" value="C:nucleus"/>
    <property type="evidence" value="ECO:0007669"/>
    <property type="project" value="UniProtKB-SubCell"/>
</dbReference>
<feature type="domain" description="Zn(2)-C6 fungal-type" evidence="7">
    <location>
        <begin position="20"/>
        <end position="67"/>
    </location>
</feature>
<dbReference type="AlphaFoldDB" id="A0A9P6HHK5"/>
<dbReference type="OrthoDB" id="5600212at2759"/>
<dbReference type="GO" id="GO:0006351">
    <property type="term" value="P:DNA-templated transcription"/>
    <property type="evidence" value="ECO:0007669"/>
    <property type="project" value="InterPro"/>
</dbReference>
<dbReference type="EMBL" id="WIUZ02000005">
    <property type="protein sequence ID" value="KAF9787342.1"/>
    <property type="molecule type" value="Genomic_DNA"/>
</dbReference>
<gene>
    <name evidence="8" type="ORF">BJ322DRAFT_1054850</name>
</gene>
<dbReference type="PROSITE" id="PS50048">
    <property type="entry name" value="ZN2_CY6_FUNGAL_2"/>
    <property type="match status" value="1"/>
</dbReference>
<dbReference type="Pfam" id="PF04082">
    <property type="entry name" value="Fungal_trans"/>
    <property type="match status" value="1"/>
</dbReference>
<feature type="region of interest" description="Disordered" evidence="6">
    <location>
        <begin position="144"/>
        <end position="164"/>
    </location>
</feature>
<feature type="compositionally biased region" description="Polar residues" evidence="6">
    <location>
        <begin position="664"/>
        <end position="698"/>
    </location>
</feature>
<evidence type="ECO:0000256" key="3">
    <source>
        <dbReference type="ARBA" id="ARBA00023015"/>
    </source>
</evidence>
<evidence type="ECO:0000256" key="4">
    <source>
        <dbReference type="ARBA" id="ARBA00023163"/>
    </source>
</evidence>
<evidence type="ECO:0000259" key="7">
    <source>
        <dbReference type="PROSITE" id="PS50048"/>
    </source>
</evidence>
<dbReference type="InterPro" id="IPR007219">
    <property type="entry name" value="XnlR_reg_dom"/>
</dbReference>